<organism evidence="2 3">
    <name type="scientific">Rhodobacter flavimaris</name>
    <dbReference type="NCBI Taxonomy" id="2907145"/>
    <lineage>
        <taxon>Bacteria</taxon>
        <taxon>Pseudomonadati</taxon>
        <taxon>Pseudomonadota</taxon>
        <taxon>Alphaproteobacteria</taxon>
        <taxon>Rhodobacterales</taxon>
        <taxon>Rhodobacter group</taxon>
        <taxon>Rhodobacter</taxon>
    </lineage>
</organism>
<keyword evidence="1" id="KW-0732">Signal</keyword>
<evidence type="ECO:0008006" key="4">
    <source>
        <dbReference type="Google" id="ProtNLM"/>
    </source>
</evidence>
<evidence type="ECO:0000313" key="2">
    <source>
        <dbReference type="EMBL" id="MCE5974631.1"/>
    </source>
</evidence>
<protein>
    <recommendedName>
        <fullName evidence="4">Dihydrodipicolinate reductase</fullName>
    </recommendedName>
</protein>
<evidence type="ECO:0000256" key="1">
    <source>
        <dbReference type="SAM" id="SignalP"/>
    </source>
</evidence>
<comment type="caution">
    <text evidence="2">The sequence shown here is derived from an EMBL/GenBank/DDBJ whole genome shotgun (WGS) entry which is preliminary data.</text>
</comment>
<gene>
    <name evidence="2" type="ORF">LZA78_14170</name>
</gene>
<keyword evidence="3" id="KW-1185">Reference proteome</keyword>
<dbReference type="Proteomes" id="UP001521181">
    <property type="component" value="Unassembled WGS sequence"/>
</dbReference>
<reference evidence="2 3" key="1">
    <citation type="submission" date="2021-12" db="EMBL/GenBank/DDBJ databases">
        <title>Sinirhodobacter sp. WL0062 is a bacterium isolated from seawater.</title>
        <authorList>
            <person name="Wang L."/>
            <person name="He W."/>
            <person name="Zhang D.-F."/>
        </authorList>
    </citation>
    <scope>NUCLEOTIDE SEQUENCE [LARGE SCALE GENOMIC DNA]</scope>
    <source>
        <strain evidence="2 3">WL0062</strain>
    </source>
</reference>
<feature type="signal peptide" evidence="1">
    <location>
        <begin position="1"/>
        <end position="21"/>
    </location>
</feature>
<dbReference type="EMBL" id="JAJUOS010000011">
    <property type="protein sequence ID" value="MCE5974631.1"/>
    <property type="molecule type" value="Genomic_DNA"/>
</dbReference>
<dbReference type="RefSeq" id="WP_233677571.1">
    <property type="nucleotide sequence ID" value="NZ_JAJUOS010000011.1"/>
</dbReference>
<sequence>MALPHLMTALAIALVPSLAFAADGKPLDAAGFDARTVGKTITYFSGGEPYGVEQYLPGQRVIWAFTESECKEGRWFQAGEFICFDYRDNNGLQCWTFFDRPEGLMARFQGSPESEPLISLQESDKPLSCPGLNVGV</sequence>
<name>A0ABS8Z0S0_9RHOB</name>
<feature type="chain" id="PRO_5047213882" description="Dihydrodipicolinate reductase" evidence="1">
    <location>
        <begin position="22"/>
        <end position="136"/>
    </location>
</feature>
<accession>A0ABS8Z0S0</accession>
<evidence type="ECO:0000313" key="3">
    <source>
        <dbReference type="Proteomes" id="UP001521181"/>
    </source>
</evidence>
<proteinExistence type="predicted"/>